<sequence>MLIIWIIGFAVYFRKRTKRKERNRLIAAGKAQPREKDLEIPKERICIPPDPAVLLGQRKPGEMAFPERQNSENRQKLWSHSRSQSKSDASALLQEQYSRTTEKTAHQADNIPGEVIVPSGGR</sequence>
<evidence type="ECO:0000256" key="1">
    <source>
        <dbReference type="SAM" id="MobiDB-lite"/>
    </source>
</evidence>
<dbReference type="HOGENOM" id="CLU_2027025_0_0_1"/>
<organism evidence="2 3">
    <name type="scientific">Hebeloma cylindrosporum</name>
    <dbReference type="NCBI Taxonomy" id="76867"/>
    <lineage>
        <taxon>Eukaryota</taxon>
        <taxon>Fungi</taxon>
        <taxon>Dikarya</taxon>
        <taxon>Basidiomycota</taxon>
        <taxon>Agaricomycotina</taxon>
        <taxon>Agaricomycetes</taxon>
        <taxon>Agaricomycetidae</taxon>
        <taxon>Agaricales</taxon>
        <taxon>Agaricineae</taxon>
        <taxon>Hymenogastraceae</taxon>
        <taxon>Hebeloma</taxon>
    </lineage>
</organism>
<feature type="compositionally biased region" description="Polar residues" evidence="1">
    <location>
        <begin position="76"/>
        <end position="99"/>
    </location>
</feature>
<evidence type="ECO:0000313" key="3">
    <source>
        <dbReference type="Proteomes" id="UP000053424"/>
    </source>
</evidence>
<dbReference type="Proteomes" id="UP000053424">
    <property type="component" value="Unassembled WGS sequence"/>
</dbReference>
<evidence type="ECO:0000313" key="2">
    <source>
        <dbReference type="EMBL" id="KIM45313.1"/>
    </source>
</evidence>
<dbReference type="AlphaFoldDB" id="A0A0C2Y634"/>
<reference evidence="2 3" key="1">
    <citation type="submission" date="2014-04" db="EMBL/GenBank/DDBJ databases">
        <authorList>
            <consortium name="DOE Joint Genome Institute"/>
            <person name="Kuo A."/>
            <person name="Gay G."/>
            <person name="Dore J."/>
            <person name="Kohler A."/>
            <person name="Nagy L.G."/>
            <person name="Floudas D."/>
            <person name="Copeland A."/>
            <person name="Barry K.W."/>
            <person name="Cichocki N."/>
            <person name="Veneault-Fourrey C."/>
            <person name="LaButti K."/>
            <person name="Lindquist E.A."/>
            <person name="Lipzen A."/>
            <person name="Lundell T."/>
            <person name="Morin E."/>
            <person name="Murat C."/>
            <person name="Sun H."/>
            <person name="Tunlid A."/>
            <person name="Henrissat B."/>
            <person name="Grigoriev I.V."/>
            <person name="Hibbett D.S."/>
            <person name="Martin F."/>
            <person name="Nordberg H.P."/>
            <person name="Cantor M.N."/>
            <person name="Hua S.X."/>
        </authorList>
    </citation>
    <scope>NUCLEOTIDE SEQUENCE [LARGE SCALE GENOMIC DNA]</scope>
    <source>
        <strain evidence="3">h7</strain>
    </source>
</reference>
<proteinExistence type="predicted"/>
<reference evidence="3" key="2">
    <citation type="submission" date="2015-01" db="EMBL/GenBank/DDBJ databases">
        <title>Evolutionary Origins and Diversification of the Mycorrhizal Mutualists.</title>
        <authorList>
            <consortium name="DOE Joint Genome Institute"/>
            <consortium name="Mycorrhizal Genomics Consortium"/>
            <person name="Kohler A."/>
            <person name="Kuo A."/>
            <person name="Nagy L.G."/>
            <person name="Floudas D."/>
            <person name="Copeland A."/>
            <person name="Barry K.W."/>
            <person name="Cichocki N."/>
            <person name="Veneault-Fourrey C."/>
            <person name="LaButti K."/>
            <person name="Lindquist E.A."/>
            <person name="Lipzen A."/>
            <person name="Lundell T."/>
            <person name="Morin E."/>
            <person name="Murat C."/>
            <person name="Riley R."/>
            <person name="Ohm R."/>
            <person name="Sun H."/>
            <person name="Tunlid A."/>
            <person name="Henrissat B."/>
            <person name="Grigoriev I.V."/>
            <person name="Hibbett D.S."/>
            <person name="Martin F."/>
        </authorList>
    </citation>
    <scope>NUCLEOTIDE SEQUENCE [LARGE SCALE GENOMIC DNA]</scope>
    <source>
        <strain evidence="3">h7</strain>
    </source>
</reference>
<name>A0A0C2Y634_HEBCY</name>
<protein>
    <submittedName>
        <fullName evidence="2">Uncharacterized protein</fullName>
    </submittedName>
</protein>
<feature type="region of interest" description="Disordered" evidence="1">
    <location>
        <begin position="62"/>
        <end position="122"/>
    </location>
</feature>
<gene>
    <name evidence="2" type="ORF">M413DRAFT_441994</name>
</gene>
<accession>A0A0C2Y634</accession>
<keyword evidence="3" id="KW-1185">Reference proteome</keyword>
<dbReference type="OrthoDB" id="3184377at2759"/>
<dbReference type="EMBL" id="KN831772">
    <property type="protein sequence ID" value="KIM45313.1"/>
    <property type="molecule type" value="Genomic_DNA"/>
</dbReference>